<protein>
    <submittedName>
        <fullName evidence="2">Uncharacterized protein</fullName>
    </submittedName>
</protein>
<accession>A0AA38GVF1</accession>
<proteinExistence type="predicted"/>
<comment type="caution">
    <text evidence="2">The sequence shown here is derived from an EMBL/GenBank/DDBJ whole genome shotgun (WGS) entry which is preliminary data.</text>
</comment>
<dbReference type="EMBL" id="JAHRHJ020000001">
    <property type="protein sequence ID" value="KAH9330444.1"/>
    <property type="molecule type" value="Genomic_DNA"/>
</dbReference>
<keyword evidence="3" id="KW-1185">Reference proteome</keyword>
<feature type="compositionally biased region" description="Basic and acidic residues" evidence="1">
    <location>
        <begin position="12"/>
        <end position="24"/>
    </location>
</feature>
<evidence type="ECO:0000313" key="3">
    <source>
        <dbReference type="Proteomes" id="UP000824469"/>
    </source>
</evidence>
<dbReference type="Proteomes" id="UP000824469">
    <property type="component" value="Unassembled WGS sequence"/>
</dbReference>
<evidence type="ECO:0000313" key="2">
    <source>
        <dbReference type="EMBL" id="KAH9330444.1"/>
    </source>
</evidence>
<sequence>MRVCKGPNVKCQKTEDRSEPGETRADLLRSAGEMSAREANYAAARQALPEIAPPSAVAPAHTNGNDEKREKRRYCSPPWSVTQSPCTSEVLADGSLSAKLDTHNIWWELYAAGHMGFGGIPFERD</sequence>
<name>A0AA38GVF1_TAXCH</name>
<evidence type="ECO:0000256" key="1">
    <source>
        <dbReference type="SAM" id="MobiDB-lite"/>
    </source>
</evidence>
<feature type="region of interest" description="Disordered" evidence="1">
    <location>
        <begin position="1"/>
        <end position="24"/>
    </location>
</feature>
<feature type="region of interest" description="Disordered" evidence="1">
    <location>
        <begin position="52"/>
        <end position="81"/>
    </location>
</feature>
<gene>
    <name evidence="2" type="ORF">KI387_002552</name>
</gene>
<organism evidence="2 3">
    <name type="scientific">Taxus chinensis</name>
    <name type="common">Chinese yew</name>
    <name type="synonym">Taxus wallichiana var. chinensis</name>
    <dbReference type="NCBI Taxonomy" id="29808"/>
    <lineage>
        <taxon>Eukaryota</taxon>
        <taxon>Viridiplantae</taxon>
        <taxon>Streptophyta</taxon>
        <taxon>Embryophyta</taxon>
        <taxon>Tracheophyta</taxon>
        <taxon>Spermatophyta</taxon>
        <taxon>Pinopsida</taxon>
        <taxon>Pinidae</taxon>
        <taxon>Conifers II</taxon>
        <taxon>Cupressales</taxon>
        <taxon>Taxaceae</taxon>
        <taxon>Taxus</taxon>
    </lineage>
</organism>
<dbReference type="AlphaFoldDB" id="A0AA38GVF1"/>
<reference evidence="2 3" key="1">
    <citation type="journal article" date="2021" name="Nat. Plants">
        <title>The Taxus genome provides insights into paclitaxel biosynthesis.</title>
        <authorList>
            <person name="Xiong X."/>
            <person name="Gou J."/>
            <person name="Liao Q."/>
            <person name="Li Y."/>
            <person name="Zhou Q."/>
            <person name="Bi G."/>
            <person name="Li C."/>
            <person name="Du R."/>
            <person name="Wang X."/>
            <person name="Sun T."/>
            <person name="Guo L."/>
            <person name="Liang H."/>
            <person name="Lu P."/>
            <person name="Wu Y."/>
            <person name="Zhang Z."/>
            <person name="Ro D.K."/>
            <person name="Shang Y."/>
            <person name="Huang S."/>
            <person name="Yan J."/>
        </authorList>
    </citation>
    <scope>NUCLEOTIDE SEQUENCE [LARGE SCALE GENOMIC DNA]</scope>
    <source>
        <strain evidence="2">Ta-2019</strain>
    </source>
</reference>